<proteinExistence type="predicted"/>
<organism evidence="7">
    <name type="scientific">marine sediment metagenome</name>
    <dbReference type="NCBI Taxonomy" id="412755"/>
    <lineage>
        <taxon>unclassified sequences</taxon>
        <taxon>metagenomes</taxon>
        <taxon>ecological metagenomes</taxon>
    </lineage>
</organism>
<dbReference type="Gene3D" id="3.40.50.300">
    <property type="entry name" value="P-loop containing nucleotide triphosphate hydrolases"/>
    <property type="match status" value="2"/>
</dbReference>
<dbReference type="InterPro" id="IPR014001">
    <property type="entry name" value="Helicase_ATP-bd"/>
</dbReference>
<protein>
    <recommendedName>
        <fullName evidence="8">Helicase ATP-binding domain-containing protein</fullName>
    </recommendedName>
</protein>
<dbReference type="AlphaFoldDB" id="X1BAP8"/>
<dbReference type="GO" id="GO:0003724">
    <property type="term" value="F:RNA helicase activity"/>
    <property type="evidence" value="ECO:0007669"/>
    <property type="project" value="TreeGrafter"/>
</dbReference>
<dbReference type="EMBL" id="BART01023473">
    <property type="protein sequence ID" value="GAG92929.1"/>
    <property type="molecule type" value="Genomic_DNA"/>
</dbReference>
<comment type="caution">
    <text evidence="7">The sequence shown here is derived from an EMBL/GenBank/DDBJ whole genome shotgun (WGS) entry which is preliminary data.</text>
</comment>
<evidence type="ECO:0000256" key="2">
    <source>
        <dbReference type="ARBA" id="ARBA00022801"/>
    </source>
</evidence>
<evidence type="ECO:0000313" key="7">
    <source>
        <dbReference type="EMBL" id="GAG92929.1"/>
    </source>
</evidence>
<evidence type="ECO:0000256" key="1">
    <source>
        <dbReference type="ARBA" id="ARBA00022741"/>
    </source>
</evidence>
<keyword evidence="2" id="KW-0378">Hydrolase</keyword>
<dbReference type="Pfam" id="PF00271">
    <property type="entry name" value="Helicase_C"/>
    <property type="match status" value="1"/>
</dbReference>
<dbReference type="InterPro" id="IPR001650">
    <property type="entry name" value="Helicase_C-like"/>
</dbReference>
<dbReference type="InterPro" id="IPR000629">
    <property type="entry name" value="RNA-helicase_DEAD-box_CS"/>
</dbReference>
<evidence type="ECO:0000259" key="5">
    <source>
        <dbReference type="PROSITE" id="PS51192"/>
    </source>
</evidence>
<dbReference type="GO" id="GO:0005524">
    <property type="term" value="F:ATP binding"/>
    <property type="evidence" value="ECO:0007669"/>
    <property type="project" value="UniProtKB-KW"/>
</dbReference>
<keyword evidence="4" id="KW-0067">ATP-binding</keyword>
<dbReference type="CDD" id="cd00268">
    <property type="entry name" value="DEADc"/>
    <property type="match status" value="1"/>
</dbReference>
<dbReference type="SUPFAM" id="SSF52540">
    <property type="entry name" value="P-loop containing nucleoside triphosphate hydrolases"/>
    <property type="match status" value="2"/>
</dbReference>
<feature type="domain" description="Helicase C-terminal" evidence="6">
    <location>
        <begin position="209"/>
        <end position="282"/>
    </location>
</feature>
<dbReference type="GO" id="GO:0005829">
    <property type="term" value="C:cytosol"/>
    <property type="evidence" value="ECO:0007669"/>
    <property type="project" value="TreeGrafter"/>
</dbReference>
<dbReference type="Pfam" id="PF00270">
    <property type="entry name" value="DEAD"/>
    <property type="match status" value="1"/>
</dbReference>
<dbReference type="PROSITE" id="PS00039">
    <property type="entry name" value="DEAD_ATP_HELICASE"/>
    <property type="match status" value="1"/>
</dbReference>
<dbReference type="SMART" id="SM00487">
    <property type="entry name" value="DEXDc"/>
    <property type="match status" value="1"/>
</dbReference>
<dbReference type="PANTHER" id="PTHR47959:SF13">
    <property type="entry name" value="ATP-DEPENDENT RNA HELICASE RHLE"/>
    <property type="match status" value="1"/>
</dbReference>
<dbReference type="PROSITE" id="PS51194">
    <property type="entry name" value="HELICASE_CTER"/>
    <property type="match status" value="1"/>
</dbReference>
<evidence type="ECO:0000256" key="4">
    <source>
        <dbReference type="ARBA" id="ARBA00022840"/>
    </source>
</evidence>
<evidence type="ECO:0000259" key="6">
    <source>
        <dbReference type="PROSITE" id="PS51194"/>
    </source>
</evidence>
<gene>
    <name evidence="7" type="ORF">S01H4_42695</name>
</gene>
<dbReference type="InterPro" id="IPR050079">
    <property type="entry name" value="DEAD_box_RNA_helicase"/>
</dbReference>
<evidence type="ECO:0008006" key="8">
    <source>
        <dbReference type="Google" id="ProtNLM"/>
    </source>
</evidence>
<dbReference type="PROSITE" id="PS51192">
    <property type="entry name" value="HELICASE_ATP_BIND_1"/>
    <property type="match status" value="1"/>
</dbReference>
<reference evidence="7" key="1">
    <citation type="journal article" date="2014" name="Front. Microbiol.">
        <title>High frequency of phylogenetically diverse reductive dehalogenase-homologous genes in deep subseafloor sedimentary metagenomes.</title>
        <authorList>
            <person name="Kawai M."/>
            <person name="Futagami T."/>
            <person name="Toyoda A."/>
            <person name="Takaki Y."/>
            <person name="Nishi S."/>
            <person name="Hori S."/>
            <person name="Arai W."/>
            <person name="Tsubouchi T."/>
            <person name="Morono Y."/>
            <person name="Uchiyama I."/>
            <person name="Ito T."/>
            <person name="Fujiyama A."/>
            <person name="Inagaki F."/>
            <person name="Takami H."/>
        </authorList>
    </citation>
    <scope>NUCLEOTIDE SEQUENCE</scope>
    <source>
        <strain evidence="7">Expedition CK06-06</strain>
    </source>
</reference>
<dbReference type="GO" id="GO:0016787">
    <property type="term" value="F:hydrolase activity"/>
    <property type="evidence" value="ECO:0007669"/>
    <property type="project" value="UniProtKB-KW"/>
</dbReference>
<dbReference type="InterPro" id="IPR011545">
    <property type="entry name" value="DEAD/DEAH_box_helicase_dom"/>
</dbReference>
<dbReference type="InterPro" id="IPR027417">
    <property type="entry name" value="P-loop_NTPase"/>
</dbReference>
<feature type="domain" description="Helicase ATP-binding" evidence="5">
    <location>
        <begin position="7"/>
        <end position="183"/>
    </location>
</feature>
<accession>X1BAP8</accession>
<dbReference type="GO" id="GO:0003676">
    <property type="term" value="F:nucleic acid binding"/>
    <property type="evidence" value="ECO:0007669"/>
    <property type="project" value="InterPro"/>
</dbReference>
<sequence length="282" mass="31481">PIQEKAIPPILRKQDLIGCAQTGTGKTAAYILPLLEHISNETSGKGQIHTLVLAPTRELAMQIDQHFEGFSYFVPVSSIPIYGGGDGLTWNQQKTALVEGADVIVATPGRLLAHIQLKYVDFSSLRCLILDEADRMLDMGFYDDIMKIISGLPVSRQTLMFSATMPSEIRRMAKKIMNDPVQIDLGIAKPAEGVIQGVYLLNEDQKLPLVKQLLQGKKLKSILVFSSTKKKVRTLEKEMQKLGFKVRAIHSDLIQKEREDALLKFRNKRIQMLVATDIISRG</sequence>
<feature type="non-terminal residue" evidence="7">
    <location>
        <position position="1"/>
    </location>
</feature>
<keyword evidence="1" id="KW-0547">Nucleotide-binding</keyword>
<keyword evidence="3" id="KW-0347">Helicase</keyword>
<dbReference type="PANTHER" id="PTHR47959">
    <property type="entry name" value="ATP-DEPENDENT RNA HELICASE RHLE-RELATED"/>
    <property type="match status" value="1"/>
</dbReference>
<dbReference type="InterPro" id="IPR044742">
    <property type="entry name" value="DEAD/DEAH_RhlB"/>
</dbReference>
<evidence type="ECO:0000256" key="3">
    <source>
        <dbReference type="ARBA" id="ARBA00022806"/>
    </source>
</evidence>
<name>X1BAP8_9ZZZZ</name>